<reference evidence="2" key="1">
    <citation type="journal article" date="2014" name="Int. J. Syst. Evol. Microbiol.">
        <title>Complete genome sequence of Corynebacterium casei LMG S-19264T (=DSM 44701T), isolated from a smear-ripened cheese.</title>
        <authorList>
            <consortium name="US DOE Joint Genome Institute (JGI-PGF)"/>
            <person name="Walter F."/>
            <person name="Albersmeier A."/>
            <person name="Kalinowski J."/>
            <person name="Ruckert C."/>
        </authorList>
    </citation>
    <scope>NUCLEOTIDE SEQUENCE</scope>
    <source>
        <strain evidence="2">KCTC 23077</strain>
    </source>
</reference>
<accession>A0A918SZP4</accession>
<dbReference type="EMBL" id="BMYD01000002">
    <property type="protein sequence ID" value="GHA80154.1"/>
    <property type="molecule type" value="Genomic_DNA"/>
</dbReference>
<evidence type="ECO:0000259" key="1">
    <source>
        <dbReference type="SMART" id="SM00065"/>
    </source>
</evidence>
<reference evidence="2" key="2">
    <citation type="submission" date="2020-09" db="EMBL/GenBank/DDBJ databases">
        <authorList>
            <person name="Sun Q."/>
            <person name="Kim S."/>
        </authorList>
    </citation>
    <scope>NUCLEOTIDE SEQUENCE</scope>
    <source>
        <strain evidence="2">KCTC 23077</strain>
    </source>
</reference>
<evidence type="ECO:0000313" key="2">
    <source>
        <dbReference type="EMBL" id="GHA80154.1"/>
    </source>
</evidence>
<dbReference type="AlphaFoldDB" id="A0A918SZP4"/>
<keyword evidence="3" id="KW-1185">Reference proteome</keyword>
<dbReference type="InterPro" id="IPR029016">
    <property type="entry name" value="GAF-like_dom_sf"/>
</dbReference>
<sequence>MKIAPLHDREAERLAALHASGAIGAGDEEPFSRFARIARAFADTPVAAISLVDANRQWFRGCAGQWLRESPRSVSFCAHALHEREMLYVPDASADERFRDNPIVTGAPHVRFYAGFPLYLGDGLPIGALCVIDHRPREFNAGQLARLRDLADCLQRELAVQALLREVGSLRRSRAMQALAPLH</sequence>
<evidence type="ECO:0000313" key="3">
    <source>
        <dbReference type="Proteomes" id="UP000646426"/>
    </source>
</evidence>
<dbReference type="PANTHER" id="PTHR43102:SF2">
    <property type="entry name" value="GAF DOMAIN-CONTAINING PROTEIN"/>
    <property type="match status" value="1"/>
</dbReference>
<feature type="domain" description="GAF" evidence="1">
    <location>
        <begin position="26"/>
        <end position="168"/>
    </location>
</feature>
<dbReference type="Gene3D" id="3.30.450.40">
    <property type="match status" value="1"/>
</dbReference>
<organism evidence="2 3">
    <name type="scientific">Cognatilysobacter bugurensis</name>
    <dbReference type="NCBI Taxonomy" id="543356"/>
    <lineage>
        <taxon>Bacteria</taxon>
        <taxon>Pseudomonadati</taxon>
        <taxon>Pseudomonadota</taxon>
        <taxon>Gammaproteobacteria</taxon>
        <taxon>Lysobacterales</taxon>
        <taxon>Lysobacteraceae</taxon>
        <taxon>Cognatilysobacter</taxon>
    </lineage>
</organism>
<gene>
    <name evidence="2" type="ORF">GCM10007067_17290</name>
</gene>
<dbReference type="PANTHER" id="PTHR43102">
    <property type="entry name" value="SLR1143 PROTEIN"/>
    <property type="match status" value="1"/>
</dbReference>
<dbReference type="SMART" id="SM00065">
    <property type="entry name" value="GAF"/>
    <property type="match status" value="1"/>
</dbReference>
<protein>
    <recommendedName>
        <fullName evidence="1">GAF domain-containing protein</fullName>
    </recommendedName>
</protein>
<dbReference type="SUPFAM" id="SSF55781">
    <property type="entry name" value="GAF domain-like"/>
    <property type="match status" value="1"/>
</dbReference>
<comment type="caution">
    <text evidence="2">The sequence shown here is derived from an EMBL/GenBank/DDBJ whole genome shotgun (WGS) entry which is preliminary data.</text>
</comment>
<proteinExistence type="predicted"/>
<dbReference type="Proteomes" id="UP000646426">
    <property type="component" value="Unassembled WGS sequence"/>
</dbReference>
<dbReference type="InterPro" id="IPR003018">
    <property type="entry name" value="GAF"/>
</dbReference>
<dbReference type="Pfam" id="PF01590">
    <property type="entry name" value="GAF"/>
    <property type="match status" value="1"/>
</dbReference>
<dbReference type="RefSeq" id="WP_189455442.1">
    <property type="nucleotide sequence ID" value="NZ_BMYD01000002.1"/>
</dbReference>
<name>A0A918SZP4_9GAMM</name>